<gene>
    <name evidence="2" type="ORF">EWH70_19150</name>
</gene>
<feature type="transmembrane region" description="Helical" evidence="1">
    <location>
        <begin position="101"/>
        <end position="123"/>
    </location>
</feature>
<protein>
    <recommendedName>
        <fullName evidence="4">Integral membrane protein</fullName>
    </recommendedName>
</protein>
<evidence type="ECO:0008006" key="4">
    <source>
        <dbReference type="Google" id="ProtNLM"/>
    </source>
</evidence>
<organism evidence="2 3">
    <name type="scientific">Amycolatopsis suaedae</name>
    <dbReference type="NCBI Taxonomy" id="2510978"/>
    <lineage>
        <taxon>Bacteria</taxon>
        <taxon>Bacillati</taxon>
        <taxon>Actinomycetota</taxon>
        <taxon>Actinomycetes</taxon>
        <taxon>Pseudonocardiales</taxon>
        <taxon>Pseudonocardiaceae</taxon>
        <taxon>Amycolatopsis</taxon>
    </lineage>
</organism>
<feature type="transmembrane region" description="Helical" evidence="1">
    <location>
        <begin position="45"/>
        <end position="65"/>
    </location>
</feature>
<feature type="transmembrane region" description="Helical" evidence="1">
    <location>
        <begin position="12"/>
        <end position="39"/>
    </location>
</feature>
<keyword evidence="1" id="KW-1133">Transmembrane helix</keyword>
<dbReference type="Proteomes" id="UP000292003">
    <property type="component" value="Unassembled WGS sequence"/>
</dbReference>
<feature type="transmembrane region" description="Helical" evidence="1">
    <location>
        <begin position="77"/>
        <end position="95"/>
    </location>
</feature>
<evidence type="ECO:0000313" key="3">
    <source>
        <dbReference type="Proteomes" id="UP000292003"/>
    </source>
</evidence>
<reference evidence="2 3" key="1">
    <citation type="submission" date="2019-02" db="EMBL/GenBank/DDBJ databases">
        <title>Draft genome sequence of Amycolatopsis sp. 8-3EHSu isolated from roots of Suaeda maritima.</title>
        <authorList>
            <person name="Duangmal K."/>
            <person name="Chantavorakit T."/>
        </authorList>
    </citation>
    <scope>NUCLEOTIDE SEQUENCE [LARGE SCALE GENOMIC DNA]</scope>
    <source>
        <strain evidence="2 3">8-3EHSu</strain>
    </source>
</reference>
<dbReference type="AlphaFoldDB" id="A0A4Q7J5J9"/>
<dbReference type="OrthoDB" id="3691911at2"/>
<sequence>MTTQTNARFLRLALRLDAVATGAVGLLLLIGGTFLAGLLGLPAGLLHGAGAGLVVFAAAVACLGLRRRLSRVGAREVVVVNALWVLASVVVAVTVPMTGLGLAFVLLQAGAVAVFAELQVAGLRRLA</sequence>
<accession>A0A4Q7J5J9</accession>
<evidence type="ECO:0000256" key="1">
    <source>
        <dbReference type="SAM" id="Phobius"/>
    </source>
</evidence>
<proteinExistence type="predicted"/>
<keyword evidence="3" id="KW-1185">Reference proteome</keyword>
<dbReference type="EMBL" id="SFCC01000009">
    <property type="protein sequence ID" value="RZQ62387.1"/>
    <property type="molecule type" value="Genomic_DNA"/>
</dbReference>
<comment type="caution">
    <text evidence="2">The sequence shown here is derived from an EMBL/GenBank/DDBJ whole genome shotgun (WGS) entry which is preliminary data.</text>
</comment>
<evidence type="ECO:0000313" key="2">
    <source>
        <dbReference type="EMBL" id="RZQ62387.1"/>
    </source>
</evidence>
<keyword evidence="1" id="KW-0472">Membrane</keyword>
<name>A0A4Q7J5J9_9PSEU</name>
<dbReference type="RefSeq" id="WP_130476814.1">
    <property type="nucleotide sequence ID" value="NZ_SFCC01000009.1"/>
</dbReference>
<keyword evidence="1" id="KW-0812">Transmembrane</keyword>